<dbReference type="PANTHER" id="PTHR13932">
    <property type="entry name" value="COPROPORPHYRINIGEN III OXIDASE"/>
    <property type="match status" value="1"/>
</dbReference>
<accession>A0A0A2XHW7</accession>
<dbReference type="GO" id="GO:0005737">
    <property type="term" value="C:cytoplasm"/>
    <property type="evidence" value="ECO:0007669"/>
    <property type="project" value="TreeGrafter"/>
</dbReference>
<keyword evidence="3" id="KW-0479">Metal-binding</keyword>
<keyword evidence="2" id="KW-0949">S-adenosyl-L-methionine</keyword>
<dbReference type="GO" id="GO:0003824">
    <property type="term" value="F:catalytic activity"/>
    <property type="evidence" value="ECO:0007669"/>
    <property type="project" value="InterPro"/>
</dbReference>
<dbReference type="InterPro" id="IPR007197">
    <property type="entry name" value="rSAM"/>
</dbReference>
<dbReference type="PROSITE" id="PS51918">
    <property type="entry name" value="RADICAL_SAM"/>
    <property type="match status" value="1"/>
</dbReference>
<organism evidence="7 8">
    <name type="scientific">Gallibacterium genomosp. 2</name>
    <dbReference type="NCBI Taxonomy" id="155517"/>
    <lineage>
        <taxon>Bacteria</taxon>
        <taxon>Pseudomonadati</taxon>
        <taxon>Pseudomonadota</taxon>
        <taxon>Gammaproteobacteria</taxon>
        <taxon>Pasteurellales</taxon>
        <taxon>Pasteurellaceae</taxon>
        <taxon>Gallibacterium</taxon>
    </lineage>
</organism>
<evidence type="ECO:0000256" key="3">
    <source>
        <dbReference type="ARBA" id="ARBA00022723"/>
    </source>
</evidence>
<evidence type="ECO:0000256" key="5">
    <source>
        <dbReference type="ARBA" id="ARBA00023014"/>
    </source>
</evidence>
<dbReference type="InterPro" id="IPR013785">
    <property type="entry name" value="Aldolase_TIM"/>
</dbReference>
<dbReference type="SFLD" id="SFLDG01065">
    <property type="entry name" value="anaerobic_coproporphyrinogen-I"/>
    <property type="match status" value="1"/>
</dbReference>
<dbReference type="SFLD" id="SFLDS00029">
    <property type="entry name" value="Radical_SAM"/>
    <property type="match status" value="1"/>
</dbReference>
<feature type="domain" description="Radical SAM core" evidence="6">
    <location>
        <begin position="42"/>
        <end position="276"/>
    </location>
</feature>
<dbReference type="GO" id="GO:0006779">
    <property type="term" value="P:porphyrin-containing compound biosynthetic process"/>
    <property type="evidence" value="ECO:0007669"/>
    <property type="project" value="TreeGrafter"/>
</dbReference>
<dbReference type="InterPro" id="IPR034505">
    <property type="entry name" value="Coproporphyrinogen-III_oxidase"/>
</dbReference>
<dbReference type="Pfam" id="PF04055">
    <property type="entry name" value="Radical_SAM"/>
    <property type="match status" value="1"/>
</dbReference>
<dbReference type="InterPro" id="IPR058240">
    <property type="entry name" value="rSAM_sf"/>
</dbReference>
<gene>
    <name evidence="7" type="ORF">P375_07115</name>
</gene>
<comment type="cofactor">
    <cofactor evidence="1">
        <name>[4Fe-4S] cluster</name>
        <dbReference type="ChEBI" id="CHEBI:49883"/>
    </cofactor>
</comment>
<dbReference type="SMART" id="SM00729">
    <property type="entry name" value="Elp3"/>
    <property type="match status" value="1"/>
</dbReference>
<keyword evidence="8" id="KW-1185">Reference proteome</keyword>
<dbReference type="SUPFAM" id="SSF102114">
    <property type="entry name" value="Radical SAM enzymes"/>
    <property type="match status" value="1"/>
</dbReference>
<reference evidence="7 8" key="1">
    <citation type="submission" date="2014-08" db="EMBL/GenBank/DDBJ databases">
        <title>Chaperone-usher fimbriae in a diverse selection of Gallibacterium genomes.</title>
        <authorList>
            <person name="Kudirkiene E."/>
            <person name="Bager R.J."/>
            <person name="Johnson T.J."/>
            <person name="Bojesen A.M."/>
        </authorList>
    </citation>
    <scope>NUCLEOTIDE SEQUENCE [LARGE SCALE GENOMIC DNA]</scope>
    <source>
        <strain evidence="7 8">CCM5976</strain>
    </source>
</reference>
<evidence type="ECO:0000256" key="4">
    <source>
        <dbReference type="ARBA" id="ARBA00023004"/>
    </source>
</evidence>
<proteinExistence type="predicted"/>
<dbReference type="GO" id="GO:0046872">
    <property type="term" value="F:metal ion binding"/>
    <property type="evidence" value="ECO:0007669"/>
    <property type="project" value="UniProtKB-KW"/>
</dbReference>
<protein>
    <submittedName>
        <fullName evidence="7">Coproporphyrinogen III oxidase</fullName>
    </submittedName>
</protein>
<dbReference type="EMBL" id="JPXY01000031">
    <property type="protein sequence ID" value="KGQ31748.1"/>
    <property type="molecule type" value="Genomic_DNA"/>
</dbReference>
<evidence type="ECO:0000313" key="8">
    <source>
        <dbReference type="Proteomes" id="UP000030418"/>
    </source>
</evidence>
<keyword evidence="5" id="KW-0411">Iron-sulfur</keyword>
<keyword evidence="4" id="KW-0408">Iron</keyword>
<dbReference type="AlphaFoldDB" id="A0A0A2XHW7"/>
<dbReference type="Proteomes" id="UP000030418">
    <property type="component" value="Unassembled WGS sequence"/>
</dbReference>
<comment type="caution">
    <text evidence="7">The sequence shown here is derived from an EMBL/GenBank/DDBJ whole genome shotgun (WGS) entry which is preliminary data.</text>
</comment>
<name>A0A0A2XHW7_9PAST</name>
<sequence>MNLRDNGLFKFDYQFPVYNFFFPTQGKRVFDENINDILGRSNFRINSRALYFHIPFCETICSFCPFTRGAYRDHDIVDKYVNALIKEIEIKSKINDYFSIPVKAIFFGGGTPSLLSPDNMIKIGEAIKKYFLLSKDCEFSFEIEIKSLSSDKVFAMKEMGVTHPRFGLQTFDPNWRKLFNLTSTYEQINFAADLLNKNFKTVLFDILYGMNGQDEEELIRDLEKAIALGTSNIDIYPIDNVMTQAKLHKAIRDRGLPLTTATRKFSMSMLIDSYMRSKGFMPHNGHGYVRVDEVDQSVVTNKYSFIYHEHVYGYSDHDLHGFGVNAVSSIREHTITNTSSRQNYINSMMNGKIPMTINKHSKILDEMKALIMRLPYHGEVEKSKIDMINIPLSLQEKISQLKSHKLITEDKERFYLTKLGWYWYTNIMFWLMPESEQIAMKHFVAKHLNTEGKFIAKKELIYV</sequence>
<dbReference type="Gene3D" id="3.20.20.70">
    <property type="entry name" value="Aldolase class I"/>
    <property type="match status" value="1"/>
</dbReference>
<evidence type="ECO:0000256" key="1">
    <source>
        <dbReference type="ARBA" id="ARBA00001966"/>
    </source>
</evidence>
<dbReference type="PANTHER" id="PTHR13932:SF5">
    <property type="entry name" value="RADICAL S-ADENOSYL METHIONINE DOMAIN-CONTAINING PROTEIN 1, MITOCHONDRIAL"/>
    <property type="match status" value="1"/>
</dbReference>
<evidence type="ECO:0000259" key="6">
    <source>
        <dbReference type="PROSITE" id="PS51918"/>
    </source>
</evidence>
<dbReference type="InterPro" id="IPR006638">
    <property type="entry name" value="Elp3/MiaA/NifB-like_rSAM"/>
</dbReference>
<evidence type="ECO:0000256" key="2">
    <source>
        <dbReference type="ARBA" id="ARBA00022691"/>
    </source>
</evidence>
<evidence type="ECO:0000313" key="7">
    <source>
        <dbReference type="EMBL" id="KGQ31748.1"/>
    </source>
</evidence>
<dbReference type="GO" id="GO:0051539">
    <property type="term" value="F:4 iron, 4 sulfur cluster binding"/>
    <property type="evidence" value="ECO:0007669"/>
    <property type="project" value="TreeGrafter"/>
</dbReference>
<dbReference type="RefSeq" id="WP_039135735.1">
    <property type="nucleotide sequence ID" value="NZ_JPXY01000031.1"/>
</dbReference>